<dbReference type="InterPro" id="IPR018188">
    <property type="entry name" value="RNase_T2_His_AS_1"/>
</dbReference>
<feature type="transmembrane region" description="Helical" evidence="10">
    <location>
        <begin position="273"/>
        <end position="292"/>
    </location>
</feature>
<evidence type="ECO:0000256" key="2">
    <source>
        <dbReference type="ARBA" id="ARBA00007469"/>
    </source>
</evidence>
<feature type="transmembrane region" description="Helical" evidence="10">
    <location>
        <begin position="187"/>
        <end position="206"/>
    </location>
</feature>
<evidence type="ECO:0000256" key="4">
    <source>
        <dbReference type="ARBA" id="ARBA00022692"/>
    </source>
</evidence>
<dbReference type="InterPro" id="IPR033697">
    <property type="entry name" value="Ribonuclease_T2_eukaryotic"/>
</dbReference>
<feature type="domain" description="Amino acid transporter transmembrane" evidence="11">
    <location>
        <begin position="74"/>
        <end position="438"/>
    </location>
</feature>
<dbReference type="InterPro" id="IPR036430">
    <property type="entry name" value="RNase_T2-like_sf"/>
</dbReference>
<dbReference type="InterPro" id="IPR033130">
    <property type="entry name" value="RNase_T2_His_AS_2"/>
</dbReference>
<comment type="similarity">
    <text evidence="2 9">Belongs to the RNase T2 family.</text>
</comment>
<dbReference type="PROSITE" id="PS00530">
    <property type="entry name" value="RNASE_T2_1"/>
    <property type="match status" value="1"/>
</dbReference>
<feature type="active site" evidence="8">
    <location>
        <position position="599"/>
    </location>
</feature>
<protein>
    <recommendedName>
        <fullName evidence="3">ribonuclease T2</fullName>
        <ecNumber evidence="3">4.6.1.19</ecNumber>
    </recommendedName>
</protein>
<keyword evidence="13" id="KW-1185">Reference proteome</keyword>
<dbReference type="EMBL" id="KZ454998">
    <property type="protein sequence ID" value="PKI82276.1"/>
    <property type="molecule type" value="Genomic_DNA"/>
</dbReference>
<dbReference type="PROSITE" id="PS00531">
    <property type="entry name" value="RNASE_T2_2"/>
    <property type="match status" value="1"/>
</dbReference>
<dbReference type="Pfam" id="PF00445">
    <property type="entry name" value="Ribonuclease_T2"/>
    <property type="match status" value="1"/>
</dbReference>
<dbReference type="EC" id="4.6.1.19" evidence="3"/>
<evidence type="ECO:0000256" key="3">
    <source>
        <dbReference type="ARBA" id="ARBA00012571"/>
    </source>
</evidence>
<evidence type="ECO:0000256" key="9">
    <source>
        <dbReference type="RuleBase" id="RU004328"/>
    </source>
</evidence>
<dbReference type="GO" id="GO:0005576">
    <property type="term" value="C:extracellular region"/>
    <property type="evidence" value="ECO:0007669"/>
    <property type="project" value="TreeGrafter"/>
</dbReference>
<organism evidence="12 13">
    <name type="scientific">Malassezia vespertilionis</name>
    <dbReference type="NCBI Taxonomy" id="2020962"/>
    <lineage>
        <taxon>Eukaryota</taxon>
        <taxon>Fungi</taxon>
        <taxon>Dikarya</taxon>
        <taxon>Basidiomycota</taxon>
        <taxon>Ustilaginomycotina</taxon>
        <taxon>Malasseziomycetes</taxon>
        <taxon>Malasseziales</taxon>
        <taxon>Malasseziaceae</taxon>
        <taxon>Malassezia</taxon>
    </lineage>
</organism>
<evidence type="ECO:0000256" key="10">
    <source>
        <dbReference type="SAM" id="Phobius"/>
    </source>
</evidence>
<proteinExistence type="inferred from homology"/>
<dbReference type="OrthoDB" id="435754at2759"/>
<feature type="transmembrane region" description="Helical" evidence="10">
    <location>
        <begin position="346"/>
        <end position="365"/>
    </location>
</feature>
<evidence type="ECO:0000313" key="12">
    <source>
        <dbReference type="EMBL" id="PKI82276.1"/>
    </source>
</evidence>
<dbReference type="PANTHER" id="PTHR11240">
    <property type="entry name" value="RIBONUCLEASE T2"/>
    <property type="match status" value="1"/>
</dbReference>
<accession>A0A2N1J6T9</accession>
<dbReference type="GO" id="GO:0006401">
    <property type="term" value="P:RNA catabolic process"/>
    <property type="evidence" value="ECO:0007669"/>
    <property type="project" value="TreeGrafter"/>
</dbReference>
<feature type="transmembrane region" description="Helical" evidence="10">
    <location>
        <begin position="304"/>
        <end position="326"/>
    </location>
</feature>
<evidence type="ECO:0000313" key="13">
    <source>
        <dbReference type="Proteomes" id="UP000232875"/>
    </source>
</evidence>
<gene>
    <name evidence="12" type="ORF">MVES_003807</name>
</gene>
<evidence type="ECO:0000256" key="6">
    <source>
        <dbReference type="ARBA" id="ARBA00023136"/>
    </source>
</evidence>
<dbReference type="Gene3D" id="3.90.730.10">
    <property type="entry name" value="Ribonuclease T2-like"/>
    <property type="match status" value="1"/>
</dbReference>
<dbReference type="GO" id="GO:0016020">
    <property type="term" value="C:membrane"/>
    <property type="evidence" value="ECO:0007669"/>
    <property type="project" value="UniProtKB-SubCell"/>
</dbReference>
<feature type="active site" evidence="8">
    <location>
        <position position="595"/>
    </location>
</feature>
<feature type="transmembrane region" description="Helical" evidence="10">
    <location>
        <begin position="419"/>
        <end position="438"/>
    </location>
</feature>
<evidence type="ECO:0000256" key="5">
    <source>
        <dbReference type="ARBA" id="ARBA00022989"/>
    </source>
</evidence>
<evidence type="ECO:0000256" key="8">
    <source>
        <dbReference type="PIRSR" id="PIRSR633697-1"/>
    </source>
</evidence>
<dbReference type="GO" id="GO:0003723">
    <property type="term" value="F:RNA binding"/>
    <property type="evidence" value="ECO:0007669"/>
    <property type="project" value="InterPro"/>
</dbReference>
<reference evidence="12 13" key="1">
    <citation type="submission" date="2017-10" db="EMBL/GenBank/DDBJ databases">
        <title>A novel species of cold-tolerant Malassezia isolated from bats.</title>
        <authorList>
            <person name="Lorch J.M."/>
            <person name="Palmer J.M."/>
            <person name="Vanderwolf K.J."/>
            <person name="Schmidt K.Z."/>
            <person name="Verant M.L."/>
            <person name="Weller T.J."/>
            <person name="Blehert D.S."/>
        </authorList>
    </citation>
    <scope>NUCLEOTIDE SEQUENCE [LARGE SCALE GENOMIC DNA]</scope>
    <source>
        <strain evidence="12 13">NWHC:44797-103</strain>
    </source>
</reference>
<keyword evidence="4 10" id="KW-0812">Transmembrane</keyword>
<dbReference type="CDD" id="cd01061">
    <property type="entry name" value="RNase_T2_euk"/>
    <property type="match status" value="1"/>
</dbReference>
<dbReference type="STRING" id="2020962.A0A2N1J6T9"/>
<keyword evidence="5 10" id="KW-1133">Transmembrane helix</keyword>
<evidence type="ECO:0000256" key="1">
    <source>
        <dbReference type="ARBA" id="ARBA00004370"/>
    </source>
</evidence>
<dbReference type="AlphaFoldDB" id="A0A2N1J6T9"/>
<dbReference type="Proteomes" id="UP000232875">
    <property type="component" value="Unassembled WGS sequence"/>
</dbReference>
<evidence type="ECO:0000256" key="7">
    <source>
        <dbReference type="ARBA" id="ARBA00023157"/>
    </source>
</evidence>
<dbReference type="InterPro" id="IPR013057">
    <property type="entry name" value="AA_transpt_TM"/>
</dbReference>
<dbReference type="Pfam" id="PF01490">
    <property type="entry name" value="Aa_trans"/>
    <property type="match status" value="1"/>
</dbReference>
<feature type="transmembrane region" description="Helical" evidence="10">
    <location>
        <begin position="152"/>
        <end position="175"/>
    </location>
</feature>
<feature type="transmembrane region" description="Helical" evidence="10">
    <location>
        <begin position="213"/>
        <end position="234"/>
    </location>
</feature>
<dbReference type="SUPFAM" id="SSF55895">
    <property type="entry name" value="Ribonuclease Rh-like"/>
    <property type="match status" value="1"/>
</dbReference>
<dbReference type="GO" id="GO:0033897">
    <property type="term" value="F:ribonuclease T2 activity"/>
    <property type="evidence" value="ECO:0007669"/>
    <property type="project" value="UniProtKB-EC"/>
</dbReference>
<sequence>MFTSNGAESIGADTDVAGDQLGDADYSRASLDHEHFDEEKYGDEKLDTTESEINEADIQALVEEDHGHEIKLRTMSWQKASWLLAGDQVGLAVMSQAWSLSVLGWAAGIMTMLVAGVLFVVTSITMHRYIMRNPQIKDICDFGYYVFGKSRVAYVFSGFMLLANNIILIGFHILMSARVLNTLSDHSLCTVVFNIIGMVMGIVFSLPRTLHHVSFMSMFSAFCMGMAILLWLIFSGIQDHPMQGPKKLFPDDGPVRTYARSPPGTTWVDAMNAMLNITFMWVPQILFPTFIAEMERPQDFPKALAVLTGLQFFLFIIPPSIGYYYLGQYTTSPAFASLQTYTYQKASFAFVIVASILIAGIYANVSAKFIYARVMGKSRHAHSNTATGWGMWFLIMAVIWVVAWIFAEVIPSVGDFLSLLGAAFDSFFGFIFFAVAYWQMNRGSAAYAALYDNTSVANRTCGNKPITSCSLQALDVGNVDTCCTETFGGLLASTQFWDTYTGREDANQLLPQDQWTLHGLWPDFCNGSFTQYCDADRQYDPHPSPAEVNGQKVLPYQGPSVDIMLKDYNATDLLAWMEKNWVAQNQPSAEFWAHEFSKHATCFSTFDVACYGKHYRKHEDLVQFFETAIKYFNSLPTYKWLQEAGITPSNTTTYSLSDISGALADAYGKTPYLGCSGSPYSETEKGRNSMDHGRTVLNEVWYFSHANGRPQEHDIEKVDSVTKTNCAKSPGAIHYYERAKNSVREK</sequence>
<evidence type="ECO:0000259" key="11">
    <source>
        <dbReference type="Pfam" id="PF01490"/>
    </source>
</evidence>
<name>A0A2N1J6T9_9BASI</name>
<feature type="active site" evidence="8">
    <location>
        <position position="518"/>
    </location>
</feature>
<feature type="transmembrane region" description="Helical" evidence="10">
    <location>
        <begin position="386"/>
        <end position="407"/>
    </location>
</feature>
<keyword evidence="7" id="KW-1015">Disulfide bond</keyword>
<keyword evidence="6 10" id="KW-0472">Membrane</keyword>
<comment type="subcellular location">
    <subcellularLocation>
        <location evidence="1">Membrane</location>
    </subcellularLocation>
</comment>
<feature type="transmembrane region" description="Helical" evidence="10">
    <location>
        <begin position="105"/>
        <end position="131"/>
    </location>
</feature>
<dbReference type="InterPro" id="IPR001568">
    <property type="entry name" value="RNase_T2-like"/>
</dbReference>
<dbReference type="PANTHER" id="PTHR11240:SF17">
    <property type="entry name" value="RIBONUCLEASE T2"/>
    <property type="match status" value="1"/>
</dbReference>